<organism evidence="2 3">
    <name type="scientific">Gymnopus androsaceus JB14</name>
    <dbReference type="NCBI Taxonomy" id="1447944"/>
    <lineage>
        <taxon>Eukaryota</taxon>
        <taxon>Fungi</taxon>
        <taxon>Dikarya</taxon>
        <taxon>Basidiomycota</taxon>
        <taxon>Agaricomycotina</taxon>
        <taxon>Agaricomycetes</taxon>
        <taxon>Agaricomycetidae</taxon>
        <taxon>Agaricales</taxon>
        <taxon>Marasmiineae</taxon>
        <taxon>Omphalotaceae</taxon>
        <taxon>Gymnopus</taxon>
    </lineage>
</organism>
<dbReference type="Proteomes" id="UP000799118">
    <property type="component" value="Unassembled WGS sequence"/>
</dbReference>
<feature type="non-terminal residue" evidence="2">
    <location>
        <position position="100"/>
    </location>
</feature>
<dbReference type="AlphaFoldDB" id="A0A6A4GXE9"/>
<accession>A0A6A4GXE9</accession>
<keyword evidence="1" id="KW-0812">Transmembrane</keyword>
<reference evidence="2" key="1">
    <citation type="journal article" date="2019" name="Environ. Microbiol.">
        <title>Fungal ecological strategies reflected in gene transcription - a case study of two litter decomposers.</title>
        <authorList>
            <person name="Barbi F."/>
            <person name="Kohler A."/>
            <person name="Barry K."/>
            <person name="Baskaran P."/>
            <person name="Daum C."/>
            <person name="Fauchery L."/>
            <person name="Ihrmark K."/>
            <person name="Kuo A."/>
            <person name="LaButti K."/>
            <person name="Lipzen A."/>
            <person name="Morin E."/>
            <person name="Grigoriev I.V."/>
            <person name="Henrissat B."/>
            <person name="Lindahl B."/>
            <person name="Martin F."/>
        </authorList>
    </citation>
    <scope>NUCLEOTIDE SEQUENCE</scope>
    <source>
        <strain evidence="2">JB14</strain>
    </source>
</reference>
<feature type="transmembrane region" description="Helical" evidence="1">
    <location>
        <begin position="68"/>
        <end position="87"/>
    </location>
</feature>
<gene>
    <name evidence="2" type="ORF">BT96DRAFT_782189</name>
</gene>
<keyword evidence="1" id="KW-1133">Transmembrane helix</keyword>
<dbReference type="EMBL" id="ML769654">
    <property type="protein sequence ID" value="KAE9390552.1"/>
    <property type="molecule type" value="Genomic_DNA"/>
</dbReference>
<evidence type="ECO:0000313" key="3">
    <source>
        <dbReference type="Proteomes" id="UP000799118"/>
    </source>
</evidence>
<dbReference type="OrthoDB" id="3037695at2759"/>
<evidence type="ECO:0000313" key="2">
    <source>
        <dbReference type="EMBL" id="KAE9390552.1"/>
    </source>
</evidence>
<proteinExistence type="predicted"/>
<keyword evidence="3" id="KW-1185">Reference proteome</keyword>
<sequence length="100" mass="11239">IRNYNNALHKSFPNLEQAELHYQEAKNTGVINMLKHDVQADDVYVVLQGVKPGVYICRGLMMSDGLGWWGGVVMALNGTASQACAMFNHWKMQGKVRYLP</sequence>
<evidence type="ECO:0000256" key="1">
    <source>
        <dbReference type="SAM" id="Phobius"/>
    </source>
</evidence>
<name>A0A6A4GXE9_9AGAR</name>
<feature type="non-terminal residue" evidence="2">
    <location>
        <position position="1"/>
    </location>
</feature>
<protein>
    <submittedName>
        <fullName evidence="2">Uncharacterized protein</fullName>
    </submittedName>
</protein>
<keyword evidence="1" id="KW-0472">Membrane</keyword>